<dbReference type="Proteomes" id="UP000826195">
    <property type="component" value="Unassembled WGS sequence"/>
</dbReference>
<accession>A0AAV7HYF2</accession>
<protein>
    <submittedName>
        <fullName evidence="1">Uncharacterized protein</fullName>
    </submittedName>
</protein>
<proteinExistence type="predicted"/>
<evidence type="ECO:0000313" key="2">
    <source>
        <dbReference type="Proteomes" id="UP000826195"/>
    </source>
</evidence>
<evidence type="ECO:0000313" key="1">
    <source>
        <dbReference type="EMBL" id="KAH0550234.1"/>
    </source>
</evidence>
<gene>
    <name evidence="1" type="ORF">KQX54_018264</name>
</gene>
<name>A0AAV7HYF2_COTGL</name>
<keyword evidence="2" id="KW-1185">Reference proteome</keyword>
<reference evidence="1 2" key="1">
    <citation type="journal article" date="2021" name="J. Hered.">
        <title>A chromosome-level genome assembly of the parasitoid wasp, Cotesia glomerata (Hymenoptera: Braconidae).</title>
        <authorList>
            <person name="Pinto B.J."/>
            <person name="Weis J.J."/>
            <person name="Gamble T."/>
            <person name="Ode P.J."/>
            <person name="Paul R."/>
            <person name="Zaspel J.M."/>
        </authorList>
    </citation>
    <scope>NUCLEOTIDE SEQUENCE [LARGE SCALE GENOMIC DNA]</scope>
    <source>
        <strain evidence="1">CgM1</strain>
    </source>
</reference>
<dbReference type="EMBL" id="JAHXZJ010001864">
    <property type="protein sequence ID" value="KAH0550234.1"/>
    <property type="molecule type" value="Genomic_DNA"/>
</dbReference>
<comment type="caution">
    <text evidence="1">The sequence shown here is derived from an EMBL/GenBank/DDBJ whole genome shotgun (WGS) entry which is preliminary data.</text>
</comment>
<dbReference type="AlphaFoldDB" id="A0AAV7HYF2"/>
<sequence length="101" mass="11453">MPRNTLRSPSIPKQKRRVCVWKRIERTYVKREDELAPEGRGVGQRLVAMTTSNPCDPSEPLQSSLVERVAQGGADQVRLVSVNVTRRGQGRRFLAAPRWLT</sequence>
<organism evidence="1 2">
    <name type="scientific">Cotesia glomerata</name>
    <name type="common">Lepidopteran parasitic wasp</name>
    <name type="synonym">Apanteles glomeratus</name>
    <dbReference type="NCBI Taxonomy" id="32391"/>
    <lineage>
        <taxon>Eukaryota</taxon>
        <taxon>Metazoa</taxon>
        <taxon>Ecdysozoa</taxon>
        <taxon>Arthropoda</taxon>
        <taxon>Hexapoda</taxon>
        <taxon>Insecta</taxon>
        <taxon>Pterygota</taxon>
        <taxon>Neoptera</taxon>
        <taxon>Endopterygota</taxon>
        <taxon>Hymenoptera</taxon>
        <taxon>Apocrita</taxon>
        <taxon>Ichneumonoidea</taxon>
        <taxon>Braconidae</taxon>
        <taxon>Microgastrinae</taxon>
        <taxon>Cotesia</taxon>
    </lineage>
</organism>